<reference evidence="1 2" key="1">
    <citation type="submission" date="2020-01" db="EMBL/GenBank/DDBJ databases">
        <title>Paenibacillus sp. nov., isolated from tomato rhizosphere.</title>
        <authorList>
            <person name="Weon H.-Y."/>
            <person name="Lee S.A."/>
        </authorList>
    </citation>
    <scope>NUCLEOTIDE SEQUENCE [LARGE SCALE GENOMIC DNA]</scope>
    <source>
        <strain evidence="1 2">12200R-189</strain>
    </source>
</reference>
<evidence type="ECO:0000313" key="1">
    <source>
        <dbReference type="EMBL" id="QHT61582.1"/>
    </source>
</evidence>
<organism evidence="1 2">
    <name type="scientific">Paenibacillus lycopersici</name>
    <dbReference type="NCBI Taxonomy" id="2704462"/>
    <lineage>
        <taxon>Bacteria</taxon>
        <taxon>Bacillati</taxon>
        <taxon>Bacillota</taxon>
        <taxon>Bacilli</taxon>
        <taxon>Bacillales</taxon>
        <taxon>Paenibacillaceae</taxon>
        <taxon>Paenibacillus</taxon>
    </lineage>
</organism>
<dbReference type="Proteomes" id="UP000476064">
    <property type="component" value="Chromosome"/>
</dbReference>
<evidence type="ECO:0000313" key="2">
    <source>
        <dbReference type="Proteomes" id="UP000476064"/>
    </source>
</evidence>
<dbReference type="AlphaFoldDB" id="A0A6C0FZS7"/>
<name>A0A6C0FZS7_9BACL</name>
<dbReference type="Pfam" id="PF20119">
    <property type="entry name" value="DUF6509"/>
    <property type="match status" value="1"/>
</dbReference>
<keyword evidence="2" id="KW-1185">Reference proteome</keyword>
<gene>
    <name evidence="1" type="ORF">GXP70_17475</name>
</gene>
<proteinExistence type="predicted"/>
<dbReference type="RefSeq" id="WP_162358021.1">
    <property type="nucleotide sequence ID" value="NZ_CP048209.1"/>
</dbReference>
<protein>
    <submittedName>
        <fullName evidence="1">Pullulanase</fullName>
    </submittedName>
</protein>
<dbReference type="KEGG" id="plyc:GXP70_17475"/>
<dbReference type="InterPro" id="IPR045424">
    <property type="entry name" value="DUF6509"/>
</dbReference>
<sequence length="98" mass="11360">MIEIEAYTVEKIKDPFGILAGERYEFKLDTEVAEDDDLYVEGGLYLRVIYRADGDGGRVVKYELYERLTDKYVDAELEDEEEQMLEAFCGAHFSEAEE</sequence>
<dbReference type="EMBL" id="CP048209">
    <property type="protein sequence ID" value="QHT61582.1"/>
    <property type="molecule type" value="Genomic_DNA"/>
</dbReference>
<accession>A0A6C0FZS7</accession>